<name>A0A9P4JRV7_9PLEO</name>
<dbReference type="EMBL" id="ML993886">
    <property type="protein sequence ID" value="KAF2204030.1"/>
    <property type="molecule type" value="Genomic_DNA"/>
</dbReference>
<dbReference type="AlphaFoldDB" id="A0A9P4JRV7"/>
<feature type="region of interest" description="Disordered" evidence="1">
    <location>
        <begin position="1"/>
        <end position="109"/>
    </location>
</feature>
<comment type="caution">
    <text evidence="3">The sequence shown here is derived from an EMBL/GenBank/DDBJ whole genome shotgun (WGS) entry which is preliminary data.</text>
</comment>
<proteinExistence type="predicted"/>
<feature type="domain" description="C2H2-type" evidence="2">
    <location>
        <begin position="370"/>
        <end position="400"/>
    </location>
</feature>
<keyword evidence="4" id="KW-1185">Reference proteome</keyword>
<gene>
    <name evidence="3" type="ORF">GQ43DRAFT_429320</name>
</gene>
<reference evidence="3" key="1">
    <citation type="journal article" date="2020" name="Stud. Mycol.">
        <title>101 Dothideomycetes genomes: a test case for predicting lifestyles and emergence of pathogens.</title>
        <authorList>
            <person name="Haridas S."/>
            <person name="Albert R."/>
            <person name="Binder M."/>
            <person name="Bloem J."/>
            <person name="Labutti K."/>
            <person name="Salamov A."/>
            <person name="Andreopoulos B."/>
            <person name="Baker S."/>
            <person name="Barry K."/>
            <person name="Bills G."/>
            <person name="Bluhm B."/>
            <person name="Cannon C."/>
            <person name="Castanera R."/>
            <person name="Culley D."/>
            <person name="Daum C."/>
            <person name="Ezra D."/>
            <person name="Gonzalez J."/>
            <person name="Henrissat B."/>
            <person name="Kuo A."/>
            <person name="Liang C."/>
            <person name="Lipzen A."/>
            <person name="Lutzoni F."/>
            <person name="Magnuson J."/>
            <person name="Mondo S."/>
            <person name="Nolan M."/>
            <person name="Ohm R."/>
            <person name="Pangilinan J."/>
            <person name="Park H.-J."/>
            <person name="Ramirez L."/>
            <person name="Alfaro M."/>
            <person name="Sun H."/>
            <person name="Tritt A."/>
            <person name="Yoshinaga Y."/>
            <person name="Zwiers L.-H."/>
            <person name="Turgeon B."/>
            <person name="Goodwin S."/>
            <person name="Spatafora J."/>
            <person name="Crous P."/>
            <person name="Grigoriev I."/>
        </authorList>
    </citation>
    <scope>NUCLEOTIDE SEQUENCE</scope>
    <source>
        <strain evidence="3">ATCC 74209</strain>
    </source>
</reference>
<feature type="compositionally biased region" description="Pro residues" evidence="1">
    <location>
        <begin position="1"/>
        <end position="20"/>
    </location>
</feature>
<dbReference type="SMART" id="SM00355">
    <property type="entry name" value="ZnF_C2H2"/>
    <property type="match status" value="2"/>
</dbReference>
<accession>A0A9P4JRV7</accession>
<evidence type="ECO:0000256" key="1">
    <source>
        <dbReference type="SAM" id="MobiDB-lite"/>
    </source>
</evidence>
<feature type="compositionally biased region" description="Pro residues" evidence="1">
    <location>
        <begin position="64"/>
        <end position="80"/>
    </location>
</feature>
<dbReference type="PANTHER" id="PTHR33472:SF28">
    <property type="entry name" value="BROMO AND FHA DOMAIN-CONTAINING PROTEIN DDB_G0267958"/>
    <property type="match status" value="1"/>
</dbReference>
<sequence>MPASASPPPPPTASLPPSQPQPRLQCQTPIPHVQSPSQFQSPLQQPQNPPAQSAPPSTSQNGPATPPQSTPPNLPTPTTPTPTTLPTLQKPTPFATRAPNPSNLPSPPLSVIPADIAHHRTQLFRLSAPVSLSHSAWSAYWPYIDNTWCLHQKPSPSISTGISKIYGACRLHRKVRAVPPLDDGAVLQENRIRPTTTRVRVRNKREGAGSCPAKIRVTIFPDGSRILELTGEGHSHSLEHIDSIKRNTGIRSVVLDPFFKLWEAGGILAFLRDTSNQEKEIRGGRDILKDAGGLYISRQEIQNIMNGALKKAYPGQDVTSLKQTMDKYKTYTTCNHHGCGAPAFENPKALMEHRRQCHGLKIHNHSEKLYACPHKTCWRRKKSKGFATFLGLEEHLKQKHRKGGEVGAGREGRGTEEGRMVIMGEEGWEVDPDAALLDPLLSSRVAATVTLANMSNKSQNQNMSLVFMPATPDPIIPDSSAPGEATATQSVMTAQQVAELQDAKASMQAKPKPLTVHERHSIILRIQRLVMEKSKLDVEIARLTEIVKDEIHGAAPRHASFNGLANG</sequence>
<evidence type="ECO:0000313" key="3">
    <source>
        <dbReference type="EMBL" id="KAF2204030.1"/>
    </source>
</evidence>
<feature type="compositionally biased region" description="Low complexity" evidence="1">
    <location>
        <begin position="81"/>
        <end position="101"/>
    </location>
</feature>
<dbReference type="Proteomes" id="UP000799536">
    <property type="component" value="Unassembled WGS sequence"/>
</dbReference>
<dbReference type="InterPro" id="IPR013087">
    <property type="entry name" value="Znf_C2H2_type"/>
</dbReference>
<evidence type="ECO:0000259" key="2">
    <source>
        <dbReference type="SMART" id="SM00355"/>
    </source>
</evidence>
<dbReference type="PANTHER" id="PTHR33472">
    <property type="entry name" value="OS01G0106600 PROTEIN"/>
    <property type="match status" value="1"/>
</dbReference>
<evidence type="ECO:0000313" key="4">
    <source>
        <dbReference type="Proteomes" id="UP000799536"/>
    </source>
</evidence>
<dbReference type="OrthoDB" id="3486101at2759"/>
<feature type="domain" description="C2H2-type" evidence="2">
    <location>
        <begin position="332"/>
        <end position="358"/>
    </location>
</feature>
<protein>
    <recommendedName>
        <fullName evidence="2">C2H2-type domain-containing protein</fullName>
    </recommendedName>
</protein>
<feature type="compositionally biased region" description="Low complexity" evidence="1">
    <location>
        <begin position="34"/>
        <end position="46"/>
    </location>
</feature>
<organism evidence="3 4">
    <name type="scientific">Delitschia confertaspora ATCC 74209</name>
    <dbReference type="NCBI Taxonomy" id="1513339"/>
    <lineage>
        <taxon>Eukaryota</taxon>
        <taxon>Fungi</taxon>
        <taxon>Dikarya</taxon>
        <taxon>Ascomycota</taxon>
        <taxon>Pezizomycotina</taxon>
        <taxon>Dothideomycetes</taxon>
        <taxon>Pleosporomycetidae</taxon>
        <taxon>Pleosporales</taxon>
        <taxon>Delitschiaceae</taxon>
        <taxon>Delitschia</taxon>
    </lineage>
</organism>